<sequence>MRVGFNPQKNKEQHQDHYFHQVILPVYIPSFEGYFKESFAILQYCIDSLLRTIHFKTTITVVNNGSCDTVVVYLNELLQSGKIQELIHTTNIGKMNAVLKGLSGNRYALVTVADADVLFLPGWQKATYQILENFPKAGAVCPTPSSRSYKTFTSNILWDYFWSGKLKFTEVINPEGLKAFAHSVGNDDFYNEYQLQKYLTITENNCRAVVGAGHFLATYRKEIFGDILPKYTKYNLGGTSEQDILDVPVVKAGYYRLSTEDNYAFHLGNVKEPWMTDALDKVKNTPVTEVNQPDFKIIKATGVGYFIKIRLFSKIIFHKSILSLFFRFKGLPTQMVQTYLKN</sequence>
<evidence type="ECO:0000313" key="2">
    <source>
        <dbReference type="EMBL" id="UUC47037.1"/>
    </source>
</evidence>
<organism evidence="2 3">
    <name type="scientific">Flavobacterium cerinum</name>
    <dbReference type="NCBI Taxonomy" id="2502784"/>
    <lineage>
        <taxon>Bacteria</taxon>
        <taxon>Pseudomonadati</taxon>
        <taxon>Bacteroidota</taxon>
        <taxon>Flavobacteriia</taxon>
        <taxon>Flavobacteriales</taxon>
        <taxon>Flavobacteriaceae</taxon>
        <taxon>Flavobacterium</taxon>
    </lineage>
</organism>
<dbReference type="SUPFAM" id="SSF53448">
    <property type="entry name" value="Nucleotide-diphospho-sugar transferases"/>
    <property type="match status" value="1"/>
</dbReference>
<dbReference type="CDD" id="cd00761">
    <property type="entry name" value="Glyco_tranf_GTA_type"/>
    <property type="match status" value="1"/>
</dbReference>
<keyword evidence="3" id="KW-1185">Reference proteome</keyword>
<protein>
    <submittedName>
        <fullName evidence="2">Glycosyltransferase family 2 protein</fullName>
    </submittedName>
</protein>
<name>A0ABY5IW30_9FLAO</name>
<dbReference type="RefSeq" id="WP_256552672.1">
    <property type="nucleotide sequence ID" value="NZ_CP101751.1"/>
</dbReference>
<dbReference type="Proteomes" id="UP001059844">
    <property type="component" value="Chromosome"/>
</dbReference>
<dbReference type="InterPro" id="IPR029044">
    <property type="entry name" value="Nucleotide-diphossugar_trans"/>
</dbReference>
<reference evidence="2" key="1">
    <citation type="submission" date="2022-07" db="EMBL/GenBank/DDBJ databases">
        <title>Isolation, identification, and degradation of a PFOSA degrading strain from sewage treatment plant.</title>
        <authorList>
            <person name="Zhang L."/>
            <person name="Huo Y."/>
        </authorList>
    </citation>
    <scope>NUCLEOTIDE SEQUENCE</scope>
    <source>
        <strain evidence="2">C1</strain>
    </source>
</reference>
<dbReference type="EMBL" id="CP101751">
    <property type="protein sequence ID" value="UUC47037.1"/>
    <property type="molecule type" value="Genomic_DNA"/>
</dbReference>
<evidence type="ECO:0000313" key="3">
    <source>
        <dbReference type="Proteomes" id="UP001059844"/>
    </source>
</evidence>
<dbReference type="InterPro" id="IPR001173">
    <property type="entry name" value="Glyco_trans_2-like"/>
</dbReference>
<proteinExistence type="predicted"/>
<accession>A0ABY5IW30</accession>
<evidence type="ECO:0000259" key="1">
    <source>
        <dbReference type="Pfam" id="PF00535"/>
    </source>
</evidence>
<dbReference type="Gene3D" id="3.90.550.10">
    <property type="entry name" value="Spore Coat Polysaccharide Biosynthesis Protein SpsA, Chain A"/>
    <property type="match status" value="1"/>
</dbReference>
<gene>
    <name evidence="2" type="ORF">NOX80_07500</name>
</gene>
<feature type="domain" description="Glycosyltransferase 2-like" evidence="1">
    <location>
        <begin position="37"/>
        <end position="155"/>
    </location>
</feature>
<dbReference type="Pfam" id="PF00535">
    <property type="entry name" value="Glycos_transf_2"/>
    <property type="match status" value="1"/>
</dbReference>